<keyword evidence="4" id="KW-1185">Reference proteome</keyword>
<evidence type="ECO:0000256" key="2">
    <source>
        <dbReference type="ARBA" id="ARBA00022679"/>
    </source>
</evidence>
<accession>A0ABW5YKB7</accession>
<dbReference type="PANTHER" id="PTHR30160:SF7">
    <property type="entry name" value="ADP-HEPTOSE--LPS HEPTOSYLTRANSFERASE 2"/>
    <property type="match status" value="1"/>
</dbReference>
<dbReference type="CDD" id="cd03789">
    <property type="entry name" value="GT9_LPS_heptosyltransferase"/>
    <property type="match status" value="1"/>
</dbReference>
<proteinExistence type="predicted"/>
<evidence type="ECO:0000313" key="3">
    <source>
        <dbReference type="EMBL" id="MFD2891484.1"/>
    </source>
</evidence>
<dbReference type="SUPFAM" id="SSF53756">
    <property type="entry name" value="UDP-Glycosyltransferase/glycogen phosphorylase"/>
    <property type="match status" value="1"/>
</dbReference>
<gene>
    <name evidence="3" type="ORF">ACFS5J_05580</name>
</gene>
<dbReference type="Gene3D" id="3.40.50.2000">
    <property type="entry name" value="Glycogen Phosphorylase B"/>
    <property type="match status" value="2"/>
</dbReference>
<dbReference type="InterPro" id="IPR002201">
    <property type="entry name" value="Glyco_trans_9"/>
</dbReference>
<evidence type="ECO:0000313" key="4">
    <source>
        <dbReference type="Proteomes" id="UP001597534"/>
    </source>
</evidence>
<keyword evidence="2" id="KW-0808">Transferase</keyword>
<dbReference type="RefSeq" id="WP_379811070.1">
    <property type="nucleotide sequence ID" value="NZ_JBHUPC010000012.1"/>
</dbReference>
<sequence>MTPLARINTYRRKLTKGLTKNIGKNQFLKPDSNPKKILVIRPNHRLGNTILITPLIAEISKQFPDSKIDLFVKGTVAKAVFENAPNVDQFLCLPKKHFKELFQYFKTWFQLSFKKYDLVINTNKGSSSGRLATTVARAPFKFYGEIKNNPYAHLPDYEHFAKFSIYNFWEYLEQSGKKITQKNIPLLALNLTETEIETGKTKLNQIIANPEKPTIALFTFATGAKCYSEEWWNSLYADMLVEFKDYNIVEILPVENVSQIQFKAPTYYSKDIREITAFMANTQLFIGADSGMMHLSTSSGTTTIGLFHITDPSRYEPYGNKNCSLNTNDFSQKAIIQEIKNRL</sequence>
<organism evidence="3 4">
    <name type="scientific">Flavobacterium chuncheonense</name>
    <dbReference type="NCBI Taxonomy" id="2026653"/>
    <lineage>
        <taxon>Bacteria</taxon>
        <taxon>Pseudomonadati</taxon>
        <taxon>Bacteroidota</taxon>
        <taxon>Flavobacteriia</taxon>
        <taxon>Flavobacteriales</taxon>
        <taxon>Flavobacteriaceae</taxon>
        <taxon>Flavobacterium</taxon>
    </lineage>
</organism>
<comment type="caution">
    <text evidence="3">The sequence shown here is derived from an EMBL/GenBank/DDBJ whole genome shotgun (WGS) entry which is preliminary data.</text>
</comment>
<protein>
    <submittedName>
        <fullName evidence="3">Glycosyltransferase family 9 protein</fullName>
    </submittedName>
</protein>
<dbReference type="InterPro" id="IPR051199">
    <property type="entry name" value="LPS_LOS_Heptosyltrfase"/>
</dbReference>
<keyword evidence="1" id="KW-0328">Glycosyltransferase</keyword>
<dbReference type="EMBL" id="JBHUPC010000012">
    <property type="protein sequence ID" value="MFD2891484.1"/>
    <property type="molecule type" value="Genomic_DNA"/>
</dbReference>
<reference evidence="4" key="1">
    <citation type="journal article" date="2019" name="Int. J. Syst. Evol. Microbiol.">
        <title>The Global Catalogue of Microorganisms (GCM) 10K type strain sequencing project: providing services to taxonomists for standard genome sequencing and annotation.</title>
        <authorList>
            <consortium name="The Broad Institute Genomics Platform"/>
            <consortium name="The Broad Institute Genome Sequencing Center for Infectious Disease"/>
            <person name="Wu L."/>
            <person name="Ma J."/>
        </authorList>
    </citation>
    <scope>NUCLEOTIDE SEQUENCE [LARGE SCALE GENOMIC DNA]</scope>
    <source>
        <strain evidence="4">KCTC 22671</strain>
    </source>
</reference>
<dbReference type="PANTHER" id="PTHR30160">
    <property type="entry name" value="TETRAACYLDISACCHARIDE 4'-KINASE-RELATED"/>
    <property type="match status" value="1"/>
</dbReference>
<dbReference type="Pfam" id="PF01075">
    <property type="entry name" value="Glyco_transf_9"/>
    <property type="match status" value="1"/>
</dbReference>
<evidence type="ECO:0000256" key="1">
    <source>
        <dbReference type="ARBA" id="ARBA00022676"/>
    </source>
</evidence>
<name>A0ABW5YKB7_9FLAO</name>
<dbReference type="Proteomes" id="UP001597534">
    <property type="component" value="Unassembled WGS sequence"/>
</dbReference>